<evidence type="ECO:0000313" key="3">
    <source>
        <dbReference type="Proteomes" id="UP001256827"/>
    </source>
</evidence>
<dbReference type="PANTHER" id="PTHR32039">
    <property type="entry name" value="MAGNESIUM-CHELATASE SUBUNIT CHLI"/>
    <property type="match status" value="1"/>
</dbReference>
<dbReference type="InterPro" id="IPR045006">
    <property type="entry name" value="CHLI-like"/>
</dbReference>
<keyword evidence="3" id="KW-1185">Reference proteome</keyword>
<dbReference type="PANTHER" id="PTHR32039:SF7">
    <property type="entry name" value="COMPETENCE PROTEIN COMM"/>
    <property type="match status" value="1"/>
</dbReference>
<dbReference type="Gene3D" id="3.40.50.300">
    <property type="entry name" value="P-loop containing nucleotide triphosphate hydrolases"/>
    <property type="match status" value="1"/>
</dbReference>
<dbReference type="Pfam" id="PF13335">
    <property type="entry name" value="Mg_chelatase_C"/>
    <property type="match status" value="1"/>
</dbReference>
<evidence type="ECO:0000259" key="1">
    <source>
        <dbReference type="Pfam" id="PF13335"/>
    </source>
</evidence>
<dbReference type="InterPro" id="IPR025158">
    <property type="entry name" value="Mg_chelat-rel_C"/>
</dbReference>
<protein>
    <submittedName>
        <fullName evidence="2">ATP-binding protein</fullName>
    </submittedName>
</protein>
<sequence>MDRIDIHLEVPRVPVEVLDSGGREEASAAILSRVEQARSRQVDRIPHRKDFPFNSGMTPSDIRKYVVLDQEGQKLLRMAFESMGLSARAYHRIVKVARTIADLAGSSEVRAEHVAEAIRYRAMERKVV</sequence>
<dbReference type="RefSeq" id="WP_310769276.1">
    <property type="nucleotide sequence ID" value="NZ_CP134050.1"/>
</dbReference>
<dbReference type="EMBL" id="CP134050">
    <property type="protein sequence ID" value="WNC15471.1"/>
    <property type="molecule type" value="Genomic_DNA"/>
</dbReference>
<dbReference type="SUPFAM" id="SSF52540">
    <property type="entry name" value="P-loop containing nucleoside triphosphate hydrolases"/>
    <property type="match status" value="1"/>
</dbReference>
<keyword evidence="2" id="KW-0067">ATP-binding</keyword>
<name>A0ABY9T8E1_BREBE</name>
<gene>
    <name evidence="2" type="ORF">RGB73_03760</name>
</gene>
<accession>A0ABY9T8E1</accession>
<dbReference type="Proteomes" id="UP001256827">
    <property type="component" value="Chromosome"/>
</dbReference>
<dbReference type="InterPro" id="IPR027417">
    <property type="entry name" value="P-loop_NTPase"/>
</dbReference>
<feature type="domain" description="Mg chelatase-related protein C-terminal" evidence="1">
    <location>
        <begin position="25"/>
        <end position="121"/>
    </location>
</feature>
<organism evidence="2 3">
    <name type="scientific">Brevibacillus brevis</name>
    <name type="common">Bacillus brevis</name>
    <dbReference type="NCBI Taxonomy" id="1393"/>
    <lineage>
        <taxon>Bacteria</taxon>
        <taxon>Bacillati</taxon>
        <taxon>Bacillota</taxon>
        <taxon>Bacilli</taxon>
        <taxon>Bacillales</taxon>
        <taxon>Paenibacillaceae</taxon>
        <taxon>Brevibacillus</taxon>
    </lineage>
</organism>
<dbReference type="GO" id="GO:0005524">
    <property type="term" value="F:ATP binding"/>
    <property type="evidence" value="ECO:0007669"/>
    <property type="project" value="UniProtKB-KW"/>
</dbReference>
<keyword evidence="2" id="KW-0547">Nucleotide-binding</keyword>
<reference evidence="2 3" key="1">
    <citation type="submission" date="2023-09" db="EMBL/GenBank/DDBJ databases">
        <title>Complete Genome and Methylome dissection of Bacillus brevis NEB573 original source of BbsI restriction endonuclease.</title>
        <authorList>
            <person name="Fomenkov A."/>
            <person name="Roberts R.D."/>
        </authorList>
    </citation>
    <scope>NUCLEOTIDE SEQUENCE [LARGE SCALE GENOMIC DNA]</scope>
    <source>
        <strain evidence="2 3">NEB573</strain>
    </source>
</reference>
<proteinExistence type="predicted"/>
<evidence type="ECO:0000313" key="2">
    <source>
        <dbReference type="EMBL" id="WNC15471.1"/>
    </source>
</evidence>